<dbReference type="Proteomes" id="UP000095286">
    <property type="component" value="Unplaced"/>
</dbReference>
<evidence type="ECO:0000313" key="1">
    <source>
        <dbReference type="Proteomes" id="UP000095286"/>
    </source>
</evidence>
<reference evidence="2" key="1">
    <citation type="submission" date="2016-11" db="UniProtKB">
        <authorList>
            <consortium name="WormBaseParasite"/>
        </authorList>
    </citation>
    <scope>IDENTIFICATION</scope>
    <source>
        <strain evidence="2">KR3021</strain>
    </source>
</reference>
<accession>A0AC35UI08</accession>
<name>A0AC35UI08_9BILA</name>
<evidence type="ECO:0000313" key="2">
    <source>
        <dbReference type="WBParaSite" id="RSKR_0001119900.1"/>
    </source>
</evidence>
<proteinExistence type="predicted"/>
<organism evidence="1 2">
    <name type="scientific">Rhabditophanes sp. KR3021</name>
    <dbReference type="NCBI Taxonomy" id="114890"/>
    <lineage>
        <taxon>Eukaryota</taxon>
        <taxon>Metazoa</taxon>
        <taxon>Ecdysozoa</taxon>
        <taxon>Nematoda</taxon>
        <taxon>Chromadorea</taxon>
        <taxon>Rhabditida</taxon>
        <taxon>Tylenchina</taxon>
        <taxon>Panagrolaimomorpha</taxon>
        <taxon>Strongyloidoidea</taxon>
        <taxon>Alloionematidae</taxon>
        <taxon>Rhabditophanes</taxon>
    </lineage>
</organism>
<protein>
    <submittedName>
        <fullName evidence="2">UDP-glucuronosyltransferase</fullName>
    </submittedName>
</protein>
<sequence>MLNLEINEENSKDEPNGSKAAIEMCQAFYYEKSWAFIDYPRFLFTPQPIASDITSVSEVCIDVDEELPLEFKTFMEKPNSKGTIFVAYGNNVYWQQAPENVTTEFLSALEYFQDYQIIWTVRYKGLTTTKSNVKITNWAPQRAILKHNSTVLFLSHCGLKSIKEAVCSEVPLVVSPFFSDQTKNAFELVQNDIAVLISKFEMNRINIVNTLQKVLSNLEHYKKNVIRFKKLFTDNVKNPLEVSSHFIERAIRIKKDTKKFKIAGLFSDFQTTYYFTSIALIYVLICLIASK</sequence>
<dbReference type="WBParaSite" id="RSKR_0001119900.1">
    <property type="protein sequence ID" value="RSKR_0001119900.1"/>
    <property type="gene ID" value="RSKR_0001119900"/>
</dbReference>